<evidence type="ECO:0000313" key="5">
    <source>
        <dbReference type="Proteomes" id="UP000187209"/>
    </source>
</evidence>
<evidence type="ECO:0000259" key="3">
    <source>
        <dbReference type="PROSITE" id="PS51017"/>
    </source>
</evidence>
<dbReference type="Proteomes" id="UP000187209">
    <property type="component" value="Unassembled WGS sequence"/>
</dbReference>
<sequence length="114" mass="13097">MEDMGCEVIIAPKAVKAITHYLLIPAAPLLQDLRIFPSYVGLLSSNDRAAKVKKYLEKKRNRKFKKHIRYECRQTLAVKRTRINGRFVKSNSRKSTEDEDTLFISVKSDPCEGL</sequence>
<organism evidence="4 5">
    <name type="scientific">Stentor coeruleus</name>
    <dbReference type="NCBI Taxonomy" id="5963"/>
    <lineage>
        <taxon>Eukaryota</taxon>
        <taxon>Sar</taxon>
        <taxon>Alveolata</taxon>
        <taxon>Ciliophora</taxon>
        <taxon>Postciliodesmatophora</taxon>
        <taxon>Heterotrichea</taxon>
        <taxon>Heterotrichida</taxon>
        <taxon>Stentoridae</taxon>
        <taxon>Stentor</taxon>
    </lineage>
</organism>
<dbReference type="InterPro" id="IPR010402">
    <property type="entry name" value="CCT_domain"/>
</dbReference>
<keyword evidence="2" id="KW-0539">Nucleus</keyword>
<comment type="subcellular location">
    <subcellularLocation>
        <location evidence="1">Nucleus</location>
    </subcellularLocation>
</comment>
<protein>
    <recommendedName>
        <fullName evidence="3">CCT domain-containing protein</fullName>
    </recommendedName>
</protein>
<gene>
    <name evidence="4" type="ORF">SteCoe_18383</name>
</gene>
<keyword evidence="5" id="KW-1185">Reference proteome</keyword>
<dbReference type="EMBL" id="MPUH01000389">
    <property type="protein sequence ID" value="OMJ81206.1"/>
    <property type="molecule type" value="Genomic_DNA"/>
</dbReference>
<dbReference type="AlphaFoldDB" id="A0A1R2BWU4"/>
<feature type="domain" description="CCT" evidence="3">
    <location>
        <begin position="48"/>
        <end position="90"/>
    </location>
</feature>
<accession>A0A1R2BWU4</accession>
<reference evidence="4 5" key="1">
    <citation type="submission" date="2016-11" db="EMBL/GenBank/DDBJ databases">
        <title>The macronuclear genome of Stentor coeruleus: a giant cell with tiny introns.</title>
        <authorList>
            <person name="Slabodnick M."/>
            <person name="Ruby J.G."/>
            <person name="Reiff S.B."/>
            <person name="Swart E.C."/>
            <person name="Gosai S."/>
            <person name="Prabakaran S."/>
            <person name="Witkowska E."/>
            <person name="Larue G.E."/>
            <person name="Fisher S."/>
            <person name="Freeman R.M."/>
            <person name="Gunawardena J."/>
            <person name="Chu W."/>
            <person name="Stover N.A."/>
            <person name="Gregory B.D."/>
            <person name="Nowacki M."/>
            <person name="Derisi J."/>
            <person name="Roy S.W."/>
            <person name="Marshall W.F."/>
            <person name="Sood P."/>
        </authorList>
    </citation>
    <scope>NUCLEOTIDE SEQUENCE [LARGE SCALE GENOMIC DNA]</scope>
    <source>
        <strain evidence="4">WM001</strain>
    </source>
</reference>
<dbReference type="Pfam" id="PF06203">
    <property type="entry name" value="CCT"/>
    <property type="match status" value="1"/>
</dbReference>
<dbReference type="PROSITE" id="PS51017">
    <property type="entry name" value="CCT"/>
    <property type="match status" value="1"/>
</dbReference>
<dbReference type="PANTHER" id="PTHR31319">
    <property type="entry name" value="ZINC FINGER PROTEIN CONSTANS-LIKE 4"/>
    <property type="match status" value="1"/>
</dbReference>
<dbReference type="OrthoDB" id="153872at2759"/>
<comment type="caution">
    <text evidence="4">The sequence shown here is derived from an EMBL/GenBank/DDBJ whole genome shotgun (WGS) entry which is preliminary data.</text>
</comment>
<evidence type="ECO:0000256" key="2">
    <source>
        <dbReference type="ARBA" id="ARBA00023242"/>
    </source>
</evidence>
<dbReference type="PANTHER" id="PTHR31319:SF77">
    <property type="entry name" value="ZINC FINGER PROTEIN CONSTANS-LIKE 4"/>
    <property type="match status" value="1"/>
</dbReference>
<evidence type="ECO:0000313" key="4">
    <source>
        <dbReference type="EMBL" id="OMJ81206.1"/>
    </source>
</evidence>
<name>A0A1R2BWU4_9CILI</name>
<evidence type="ECO:0000256" key="1">
    <source>
        <dbReference type="ARBA" id="ARBA00004123"/>
    </source>
</evidence>
<dbReference type="GO" id="GO:0005634">
    <property type="term" value="C:nucleus"/>
    <property type="evidence" value="ECO:0007669"/>
    <property type="project" value="UniProtKB-SubCell"/>
</dbReference>
<proteinExistence type="predicted"/>
<dbReference type="InterPro" id="IPR045281">
    <property type="entry name" value="CONSTANS-like"/>
</dbReference>